<dbReference type="KEGG" id="mha:HF1_11490"/>
<dbReference type="HOGENOM" id="CLU_113690_0_0_14"/>
<feature type="signal peptide" evidence="1">
    <location>
        <begin position="1"/>
        <end position="18"/>
    </location>
</feature>
<evidence type="ECO:0000313" key="2">
    <source>
        <dbReference type="EMBL" id="CBY93157.1"/>
    </source>
</evidence>
<reference evidence="2 3" key="1">
    <citation type="journal article" date="2011" name="J. Bacteriol.">
        <title>Complete genome sequence of Mycoplasma haemofelis, a hemotropic mycoplasma.</title>
        <authorList>
            <person name="Barker E.N."/>
            <person name="Helps C.R."/>
            <person name="Peters I.R."/>
            <person name="Darby A.C."/>
            <person name="Radford A.D."/>
            <person name="Tasker S."/>
        </authorList>
    </citation>
    <scope>NUCLEOTIDE SEQUENCE [LARGE SCALE GENOMIC DNA]</scope>
    <source>
        <strain evidence="2 3">Langford 1</strain>
    </source>
</reference>
<proteinExistence type="predicted"/>
<evidence type="ECO:0000313" key="3">
    <source>
        <dbReference type="Proteomes" id="UP000008637"/>
    </source>
</evidence>
<dbReference type="EMBL" id="FR773153">
    <property type="protein sequence ID" value="CBY93157.1"/>
    <property type="molecule type" value="Genomic_DNA"/>
</dbReference>
<feature type="chain" id="PRO_5003235742" description="Lipoprotein" evidence="1">
    <location>
        <begin position="19"/>
        <end position="208"/>
    </location>
</feature>
<name>E8ZJ36_MYCHL</name>
<evidence type="ECO:0000256" key="1">
    <source>
        <dbReference type="SAM" id="SignalP"/>
    </source>
</evidence>
<evidence type="ECO:0008006" key="4">
    <source>
        <dbReference type="Google" id="ProtNLM"/>
    </source>
</evidence>
<gene>
    <name evidence="2" type="ORF">HF1_11490</name>
</gene>
<sequence>MKLGTVAASLGGASAASAAAGGYYLYSKDTPVSIREALKDSKLISTLSGEALTKQWQEEFKSAKDDIKRDIKDLKDVTAEDDGGKKLESWCLKQMDLDSKKHDDTLQLVKKYCLVRDLASQLKRNNKSLIGKSQSDAWGAVYEKRKSGKSTRADIGLSGVDWPESKQTEELPVIQKWCEDTIKESFLASEDKYNKLLKWCTEDGKTLT</sequence>
<dbReference type="Proteomes" id="UP000008637">
    <property type="component" value="Chromosome"/>
</dbReference>
<keyword evidence="1" id="KW-0732">Signal</keyword>
<accession>E8ZJ36</accession>
<protein>
    <recommendedName>
        <fullName evidence="4">Lipoprotein</fullName>
    </recommendedName>
</protein>
<organism evidence="2 3">
    <name type="scientific">Mycoplasma haemofelis (strain Langford 1)</name>
    <name type="common">Haemobartonella felis</name>
    <dbReference type="NCBI Taxonomy" id="941640"/>
    <lineage>
        <taxon>Bacteria</taxon>
        <taxon>Bacillati</taxon>
        <taxon>Mycoplasmatota</taxon>
        <taxon>Mollicutes</taxon>
        <taxon>Mycoplasmataceae</taxon>
        <taxon>Mycoplasma</taxon>
    </lineage>
</organism>
<keyword evidence="3" id="KW-1185">Reference proteome</keyword>
<dbReference type="AlphaFoldDB" id="E8ZJ36"/>